<gene>
    <name evidence="1" type="ORF">LC586_40090</name>
</gene>
<protein>
    <submittedName>
        <fullName evidence="1">Uncharacterized protein</fullName>
    </submittedName>
</protein>
<dbReference type="EMBL" id="JAIVFQ010000215">
    <property type="protein sequence ID" value="MCC5605145.1"/>
    <property type="molecule type" value="Genomic_DNA"/>
</dbReference>
<accession>A0ABS8IN64</accession>
<organism evidence="1 2">
    <name type="scientific">Nostoc favosum CHAB5714</name>
    <dbReference type="NCBI Taxonomy" id="2780399"/>
    <lineage>
        <taxon>Bacteria</taxon>
        <taxon>Bacillati</taxon>
        <taxon>Cyanobacteriota</taxon>
        <taxon>Cyanophyceae</taxon>
        <taxon>Nostocales</taxon>
        <taxon>Nostocaceae</taxon>
        <taxon>Nostoc</taxon>
        <taxon>Nostoc favosum</taxon>
    </lineage>
</organism>
<proteinExistence type="predicted"/>
<reference evidence="1 2" key="1">
    <citation type="journal article" date="2021" name="Microorganisms">
        <title>Genome Evolution of Filamentous Cyanobacterium Nostoc Species: From Facultative Symbiosis to Free Living.</title>
        <authorList>
            <person name="Huo D."/>
            <person name="Li H."/>
            <person name="Cai F."/>
            <person name="Guo X."/>
            <person name="Qiao Z."/>
            <person name="Wang W."/>
            <person name="Yu G."/>
            <person name="Li R."/>
        </authorList>
    </citation>
    <scope>NUCLEOTIDE SEQUENCE [LARGE SCALE GENOMIC DNA]</scope>
    <source>
        <strain evidence="1 2">CHAB 5714</strain>
    </source>
</reference>
<sequence length="66" mass="7100">MKKPLGLGGQGSFETILQQNSAIKQLLKQIRSHSLTDCLIILENSGYTGDLAIFILANLQSLEVGA</sequence>
<dbReference type="Proteomes" id="UP001199525">
    <property type="component" value="Unassembled WGS sequence"/>
</dbReference>
<evidence type="ECO:0000313" key="1">
    <source>
        <dbReference type="EMBL" id="MCC5605145.1"/>
    </source>
</evidence>
<comment type="caution">
    <text evidence="1">The sequence shown here is derived from an EMBL/GenBank/DDBJ whole genome shotgun (WGS) entry which is preliminary data.</text>
</comment>
<evidence type="ECO:0000313" key="2">
    <source>
        <dbReference type="Proteomes" id="UP001199525"/>
    </source>
</evidence>
<dbReference type="RefSeq" id="WP_229491295.1">
    <property type="nucleotide sequence ID" value="NZ_JAIVFQ010000215.1"/>
</dbReference>
<name>A0ABS8IN64_9NOSO</name>
<keyword evidence="2" id="KW-1185">Reference proteome</keyword>